<organism evidence="2 3">
    <name type="scientific">Nezara viridula</name>
    <name type="common">Southern green stink bug</name>
    <name type="synonym">Cimex viridulus</name>
    <dbReference type="NCBI Taxonomy" id="85310"/>
    <lineage>
        <taxon>Eukaryota</taxon>
        <taxon>Metazoa</taxon>
        <taxon>Ecdysozoa</taxon>
        <taxon>Arthropoda</taxon>
        <taxon>Hexapoda</taxon>
        <taxon>Insecta</taxon>
        <taxon>Pterygota</taxon>
        <taxon>Neoptera</taxon>
        <taxon>Paraneoptera</taxon>
        <taxon>Hemiptera</taxon>
        <taxon>Heteroptera</taxon>
        <taxon>Panheteroptera</taxon>
        <taxon>Pentatomomorpha</taxon>
        <taxon>Pentatomoidea</taxon>
        <taxon>Pentatomidae</taxon>
        <taxon>Pentatominae</taxon>
        <taxon>Nezara</taxon>
    </lineage>
</organism>
<keyword evidence="3" id="KW-1185">Reference proteome</keyword>
<dbReference type="InterPro" id="IPR036691">
    <property type="entry name" value="Endo/exonu/phosph_ase_sf"/>
</dbReference>
<accession>A0A9P0MNW0</accession>
<name>A0A9P0MNW0_NEZVI</name>
<proteinExistence type="predicted"/>
<dbReference type="Proteomes" id="UP001152798">
    <property type="component" value="Chromosome 4"/>
</dbReference>
<dbReference type="PANTHER" id="PTHR11200">
    <property type="entry name" value="INOSITOL 5-PHOSPHATASE"/>
    <property type="match status" value="1"/>
</dbReference>
<dbReference type="EMBL" id="OV725080">
    <property type="protein sequence ID" value="CAH1399534.1"/>
    <property type="molecule type" value="Genomic_DNA"/>
</dbReference>
<reference evidence="2" key="1">
    <citation type="submission" date="2022-01" db="EMBL/GenBank/DDBJ databases">
        <authorList>
            <person name="King R."/>
        </authorList>
    </citation>
    <scope>NUCLEOTIDE SEQUENCE</scope>
</reference>
<dbReference type="OrthoDB" id="62798at2759"/>
<dbReference type="InterPro" id="IPR046985">
    <property type="entry name" value="IP5"/>
</dbReference>
<evidence type="ECO:0000313" key="3">
    <source>
        <dbReference type="Proteomes" id="UP001152798"/>
    </source>
</evidence>
<feature type="domain" description="Inositol polyphosphate-related phosphatase" evidence="1">
    <location>
        <begin position="32"/>
        <end position="320"/>
    </location>
</feature>
<sequence length="320" mass="36785">MTHHIISCIEHYRKQEFMKMKHAKRIFYIYCNKARVQITTWNVNHRSPPEDLTPLLGLSRNPDVIAVGLQEVAVSPHEAILNTILVDKWTKALDRIMGEKAYSKIRNVAMVGIVLNVYVQERHKSKTSVIDYARVRTGFKGLYGNKGGVSLTILLYESTLTFVAAHLHPNDGALEKRIDDFLVIEKRRGRSCSQEDYTFWFGDFNFRLHGQAYTANKIQHMVQKGNLGELLSRDQLNDVRQAGRAFKGYEEMQITFKPTYRYTVGTDSHDLQRRPAWTDRVLYRAGDGREVIPVQYSVIPEFNISDHKPVEAVFLIAVAT</sequence>
<dbReference type="PANTHER" id="PTHR11200:SF275">
    <property type="entry name" value="LD06095P"/>
    <property type="match status" value="1"/>
</dbReference>
<dbReference type="Pfam" id="PF22669">
    <property type="entry name" value="Exo_endo_phos2"/>
    <property type="match status" value="1"/>
</dbReference>
<dbReference type="GO" id="GO:0046856">
    <property type="term" value="P:phosphatidylinositol dephosphorylation"/>
    <property type="evidence" value="ECO:0007669"/>
    <property type="project" value="InterPro"/>
</dbReference>
<dbReference type="InterPro" id="IPR000300">
    <property type="entry name" value="IPPc"/>
</dbReference>
<evidence type="ECO:0000313" key="2">
    <source>
        <dbReference type="EMBL" id="CAH1399534.1"/>
    </source>
</evidence>
<dbReference type="SMART" id="SM00128">
    <property type="entry name" value="IPPc"/>
    <property type="match status" value="1"/>
</dbReference>
<dbReference type="Gene3D" id="3.60.10.10">
    <property type="entry name" value="Endonuclease/exonuclease/phosphatase"/>
    <property type="match status" value="1"/>
</dbReference>
<dbReference type="SUPFAM" id="SSF56219">
    <property type="entry name" value="DNase I-like"/>
    <property type="match status" value="1"/>
</dbReference>
<dbReference type="AlphaFoldDB" id="A0A9P0MNW0"/>
<dbReference type="GO" id="GO:0004439">
    <property type="term" value="F:phosphatidylinositol-4,5-bisphosphate 5-phosphatase activity"/>
    <property type="evidence" value="ECO:0007669"/>
    <property type="project" value="TreeGrafter"/>
</dbReference>
<protein>
    <recommendedName>
        <fullName evidence="1">Inositol polyphosphate-related phosphatase domain-containing protein</fullName>
    </recommendedName>
</protein>
<gene>
    <name evidence="2" type="ORF">NEZAVI_LOCUS8966</name>
</gene>
<evidence type="ECO:0000259" key="1">
    <source>
        <dbReference type="SMART" id="SM00128"/>
    </source>
</evidence>